<dbReference type="Pfam" id="PF01420">
    <property type="entry name" value="Methylase_S"/>
    <property type="match status" value="2"/>
</dbReference>
<dbReference type="PANTHER" id="PTHR30408:SF12">
    <property type="entry name" value="TYPE I RESTRICTION ENZYME MJAVIII SPECIFICITY SUBUNIT"/>
    <property type="match status" value="1"/>
</dbReference>
<name>A0A2S7I400_9FLAO</name>
<dbReference type="EMBL" id="PTPZ01000004">
    <property type="protein sequence ID" value="PPZ91312.1"/>
    <property type="molecule type" value="Genomic_DNA"/>
</dbReference>
<organism evidence="6 7">
    <name type="scientific">Cloacibacterium normanense</name>
    <dbReference type="NCBI Taxonomy" id="237258"/>
    <lineage>
        <taxon>Bacteria</taxon>
        <taxon>Pseudomonadati</taxon>
        <taxon>Bacteroidota</taxon>
        <taxon>Flavobacteriia</taxon>
        <taxon>Flavobacteriales</taxon>
        <taxon>Weeksellaceae</taxon>
    </lineage>
</organism>
<dbReference type="Gene3D" id="1.10.287.1120">
    <property type="entry name" value="Bipartite methylase S protein"/>
    <property type="match status" value="1"/>
</dbReference>
<keyword evidence="4" id="KW-0175">Coiled coil</keyword>
<dbReference type="SUPFAM" id="SSF116734">
    <property type="entry name" value="DNA methylase specificity domain"/>
    <property type="match status" value="2"/>
</dbReference>
<comment type="caution">
    <text evidence="6">The sequence shown here is derived from an EMBL/GenBank/DDBJ whole genome shotgun (WGS) entry which is preliminary data.</text>
</comment>
<accession>A0A2S7I400</accession>
<keyword evidence="3" id="KW-0238">DNA-binding</keyword>
<feature type="domain" description="Type I restriction modification DNA specificity" evidence="5">
    <location>
        <begin position="245"/>
        <end position="421"/>
    </location>
</feature>
<keyword evidence="2" id="KW-0680">Restriction system</keyword>
<evidence type="ECO:0000313" key="6">
    <source>
        <dbReference type="EMBL" id="PPZ91312.1"/>
    </source>
</evidence>
<evidence type="ECO:0000313" key="7">
    <source>
        <dbReference type="Proteomes" id="UP000238565"/>
    </source>
</evidence>
<dbReference type="RefSeq" id="WP_104793636.1">
    <property type="nucleotide sequence ID" value="NZ_PTPZ01000004.1"/>
</dbReference>
<sequence length="432" mass="49987">MAKENKSVKNFPNSRSIPKLRFPEFNDEWENKKLGDLMTFKVTNSYSRDNLNYESGTVKNIHYGDIHTKFQTLFDLEKENVPYVNEDISLNRISEDFYCQEGDVIFADASEDLNDVGKSIEITNLNGEKLLSGLHTLLARPQKNNFSKGFLGYLLKSDFVRNQIKKESQGSKVLSINVGRISNIHLSFPSISEQQKISEFLSLLDKRILCSMKIIEQLKTLMKASREKIFSKKLRFKNENNDFYSEWKSTKLKNISQIFDGTHQTPKYVKKGVPFYSVENLTANNFSVTKYISEEVFIKENNRVKIEKGDILMTRIGDIGTVKYIDWNVNASFYVSLALIKSNNDNNSKYLAQYISSDKFQNELWNRTIHVAFPKKINLGEIGECLLKIPCIEEQTKIANFLSSIQEKIETEKQILEKLEQQKKFLMANLFV</sequence>
<dbReference type="GO" id="GO:0009307">
    <property type="term" value="P:DNA restriction-modification system"/>
    <property type="evidence" value="ECO:0007669"/>
    <property type="project" value="UniProtKB-KW"/>
</dbReference>
<keyword evidence="6" id="KW-0255">Endonuclease</keyword>
<evidence type="ECO:0000256" key="2">
    <source>
        <dbReference type="ARBA" id="ARBA00022747"/>
    </source>
</evidence>
<dbReference type="PANTHER" id="PTHR30408">
    <property type="entry name" value="TYPE-1 RESTRICTION ENZYME ECOKI SPECIFICITY PROTEIN"/>
    <property type="match status" value="1"/>
</dbReference>
<dbReference type="Gene3D" id="3.90.220.20">
    <property type="entry name" value="DNA methylase specificity domains"/>
    <property type="match status" value="2"/>
</dbReference>
<dbReference type="InterPro" id="IPR052021">
    <property type="entry name" value="Type-I_RS_S_subunit"/>
</dbReference>
<dbReference type="Proteomes" id="UP000238565">
    <property type="component" value="Unassembled WGS sequence"/>
</dbReference>
<keyword evidence="6" id="KW-0378">Hydrolase</keyword>
<comment type="similarity">
    <text evidence="1">Belongs to the type-I restriction system S methylase family.</text>
</comment>
<feature type="domain" description="Type I restriction modification DNA specificity" evidence="5">
    <location>
        <begin position="26"/>
        <end position="219"/>
    </location>
</feature>
<keyword evidence="6" id="KW-0540">Nuclease</keyword>
<gene>
    <name evidence="6" type="ORF">C3729_07710</name>
</gene>
<evidence type="ECO:0000256" key="4">
    <source>
        <dbReference type="SAM" id="Coils"/>
    </source>
</evidence>
<evidence type="ECO:0000256" key="1">
    <source>
        <dbReference type="ARBA" id="ARBA00010923"/>
    </source>
</evidence>
<reference evidence="6 7" key="1">
    <citation type="submission" date="2018-02" db="EMBL/GenBank/DDBJ databases">
        <title>Draft genome sequence of bacterial isolates from marine environment.</title>
        <authorList>
            <person name="Singh S.K."/>
            <person name="Hill R."/>
            <person name="Major S."/>
            <person name="Cai H."/>
            <person name="Li Y."/>
        </authorList>
    </citation>
    <scope>NUCLEOTIDE SEQUENCE [LARGE SCALE GENOMIC DNA]</scope>
    <source>
        <strain evidence="6 7">IMET F</strain>
    </source>
</reference>
<evidence type="ECO:0000256" key="3">
    <source>
        <dbReference type="ARBA" id="ARBA00023125"/>
    </source>
</evidence>
<dbReference type="REBASE" id="262259">
    <property type="entry name" value="S1.CnoFORF7720P"/>
</dbReference>
<dbReference type="InterPro" id="IPR000055">
    <property type="entry name" value="Restrct_endonuc_typeI_TRD"/>
</dbReference>
<dbReference type="GO" id="GO:0004519">
    <property type="term" value="F:endonuclease activity"/>
    <property type="evidence" value="ECO:0007669"/>
    <property type="project" value="UniProtKB-KW"/>
</dbReference>
<dbReference type="InterPro" id="IPR044946">
    <property type="entry name" value="Restrct_endonuc_typeI_TRD_sf"/>
</dbReference>
<proteinExistence type="inferred from homology"/>
<dbReference type="CDD" id="cd17246">
    <property type="entry name" value="RMtype1_S_SonII-TRD2-CR2_like"/>
    <property type="match status" value="1"/>
</dbReference>
<dbReference type="AlphaFoldDB" id="A0A2S7I400"/>
<feature type="coiled-coil region" evidence="4">
    <location>
        <begin position="402"/>
        <end position="429"/>
    </location>
</feature>
<dbReference type="GO" id="GO:0003677">
    <property type="term" value="F:DNA binding"/>
    <property type="evidence" value="ECO:0007669"/>
    <property type="project" value="UniProtKB-KW"/>
</dbReference>
<protein>
    <submittedName>
        <fullName evidence="6">Restriction endonuclease subunit S</fullName>
    </submittedName>
</protein>
<evidence type="ECO:0000259" key="5">
    <source>
        <dbReference type="Pfam" id="PF01420"/>
    </source>
</evidence>